<proteinExistence type="predicted"/>
<dbReference type="EMBL" id="SLWM01000043">
    <property type="protein sequence ID" value="TCO08674.1"/>
    <property type="molecule type" value="Genomic_DNA"/>
</dbReference>
<evidence type="ECO:0000313" key="2">
    <source>
        <dbReference type="EMBL" id="TCO08674.1"/>
    </source>
</evidence>
<dbReference type="Pfam" id="PF00156">
    <property type="entry name" value="Pribosyltran"/>
    <property type="match status" value="1"/>
</dbReference>
<dbReference type="RefSeq" id="WP_132197360.1">
    <property type="nucleotide sequence ID" value="NZ_SLWM01000043.1"/>
</dbReference>
<keyword evidence="3" id="KW-1185">Reference proteome</keyword>
<dbReference type="GO" id="GO:0016757">
    <property type="term" value="F:glycosyltransferase activity"/>
    <property type="evidence" value="ECO:0007669"/>
    <property type="project" value="UniProtKB-KW"/>
</dbReference>
<evidence type="ECO:0000259" key="1">
    <source>
        <dbReference type="Pfam" id="PF00156"/>
    </source>
</evidence>
<dbReference type="Gene3D" id="3.30.1310.20">
    <property type="entry name" value="PRTase-like"/>
    <property type="match status" value="1"/>
</dbReference>
<keyword evidence="2" id="KW-0328">Glycosyltransferase</keyword>
<protein>
    <submittedName>
        <fullName evidence="2">Phosphoribosyltransferase</fullName>
    </submittedName>
</protein>
<keyword evidence="2" id="KW-0808">Transferase</keyword>
<sequence length="211" mass="22649">MFADREEAGRRLADAVRWLRDEDVIVLGLPRGGVPVAAVVARHLDAPLDVIVVRKLGLPYQPELGLGAVGEGGVRVINEALLQATGFSAEDLAEVEERECAEVEERAIRFRGGRPPISLSGRTVILIDDGIATGSTMRAACLVAREHSAARVVVAAPVAAKSSLSKIEEVADEVICLHTPRLLNSVGEWYRDFSQTSVAEVVRLLPGRTPT</sequence>
<dbReference type="Gene3D" id="3.40.50.2020">
    <property type="match status" value="1"/>
</dbReference>
<name>A0ABY2B6E1_9ACTN</name>
<comment type="caution">
    <text evidence="2">The sequence shown here is derived from an EMBL/GenBank/DDBJ whole genome shotgun (WGS) entry which is preliminary data.</text>
</comment>
<dbReference type="Proteomes" id="UP000295818">
    <property type="component" value="Unassembled WGS sequence"/>
</dbReference>
<dbReference type="CDD" id="cd06223">
    <property type="entry name" value="PRTases_typeI"/>
    <property type="match status" value="1"/>
</dbReference>
<dbReference type="InterPro" id="IPR029057">
    <property type="entry name" value="PRTase-like"/>
</dbReference>
<accession>A0ABY2B6E1</accession>
<dbReference type="InterPro" id="IPR000836">
    <property type="entry name" value="PRTase_dom"/>
</dbReference>
<evidence type="ECO:0000313" key="3">
    <source>
        <dbReference type="Proteomes" id="UP000295818"/>
    </source>
</evidence>
<dbReference type="SUPFAM" id="SSF53271">
    <property type="entry name" value="PRTase-like"/>
    <property type="match status" value="1"/>
</dbReference>
<feature type="domain" description="Phosphoribosyltransferase" evidence="1">
    <location>
        <begin position="12"/>
        <end position="177"/>
    </location>
</feature>
<reference evidence="2 3" key="1">
    <citation type="journal article" date="2015" name="Stand. Genomic Sci.">
        <title>Genomic Encyclopedia of Bacterial and Archaeal Type Strains, Phase III: the genomes of soil and plant-associated and newly described type strains.</title>
        <authorList>
            <person name="Whitman W.B."/>
            <person name="Woyke T."/>
            <person name="Klenk H.P."/>
            <person name="Zhou Y."/>
            <person name="Lilburn T.G."/>
            <person name="Beck B.J."/>
            <person name="De Vos P."/>
            <person name="Vandamme P."/>
            <person name="Eisen J.A."/>
            <person name="Garrity G."/>
            <person name="Hugenholtz P."/>
            <person name="Kyrpides N.C."/>
        </authorList>
    </citation>
    <scope>NUCLEOTIDE SEQUENCE [LARGE SCALE GENOMIC DNA]</scope>
    <source>
        <strain evidence="2 3">VKM Ac-2538</strain>
    </source>
</reference>
<organism evidence="2 3">
    <name type="scientific">Kribbella orskensis</name>
    <dbReference type="NCBI Taxonomy" id="2512216"/>
    <lineage>
        <taxon>Bacteria</taxon>
        <taxon>Bacillati</taxon>
        <taxon>Actinomycetota</taxon>
        <taxon>Actinomycetes</taxon>
        <taxon>Propionibacteriales</taxon>
        <taxon>Kribbellaceae</taxon>
        <taxon>Kribbella</taxon>
    </lineage>
</organism>
<gene>
    <name evidence="2" type="ORF">EV644_1439</name>
</gene>